<dbReference type="AlphaFoldDB" id="A0A9P5CSB5"/>
<accession>A0A9P5CSB5</accession>
<protein>
    <recommendedName>
        <fullName evidence="3">F-box domain-containing protein</fullName>
    </recommendedName>
</protein>
<evidence type="ECO:0000313" key="1">
    <source>
        <dbReference type="EMBL" id="KAF3768407.1"/>
    </source>
</evidence>
<keyword evidence="2" id="KW-1185">Reference proteome</keyword>
<dbReference type="RefSeq" id="XP_040779368.1">
    <property type="nucleotide sequence ID" value="XM_040915023.1"/>
</dbReference>
<gene>
    <name evidence="1" type="ORF">M406DRAFT_102705</name>
</gene>
<dbReference type="EMBL" id="MU032345">
    <property type="protein sequence ID" value="KAF3768407.1"/>
    <property type="molecule type" value="Genomic_DNA"/>
</dbReference>
<name>A0A9P5CSB5_CRYP1</name>
<dbReference type="Proteomes" id="UP000803844">
    <property type="component" value="Unassembled WGS sequence"/>
</dbReference>
<organism evidence="1 2">
    <name type="scientific">Cryphonectria parasitica (strain ATCC 38755 / EP155)</name>
    <dbReference type="NCBI Taxonomy" id="660469"/>
    <lineage>
        <taxon>Eukaryota</taxon>
        <taxon>Fungi</taxon>
        <taxon>Dikarya</taxon>
        <taxon>Ascomycota</taxon>
        <taxon>Pezizomycotina</taxon>
        <taxon>Sordariomycetes</taxon>
        <taxon>Sordariomycetidae</taxon>
        <taxon>Diaporthales</taxon>
        <taxon>Cryphonectriaceae</taxon>
        <taxon>Cryphonectria-Endothia species complex</taxon>
        <taxon>Cryphonectria</taxon>
    </lineage>
</organism>
<sequence>MFKQLPPELRLAILLHLEIFDRLCFYLTCRDNWDLHLMDQNFDEHFFKIKCKRHELWKRTMDLTWKPYCTDPYMDFLRRLERDAHGSSYICSGCFALHSHQHSTFEEVCSHATNGFGEFLTRQVGDKPFEKKKVTCALTGSSPWERKPIVIKHQSLNPSVLLKVDFHCNYNSDEIQPASVVHRIVRMLLPPSVVAYITNAERSVTFPMMNCAPFRLCSHFDFQRFTRSSTIPESDSPNLEPILDGCGYFSFVRSKEILRTGLYTCDRCGSAFSFTFHNLGSEIGIEFVFDAWNSGISWDARHGDGGWNFLPWDSWNSEGSDEEPAQLELYGADELPSHDMEFIYASALVIPGSSARHDSSLAQAMKNQ</sequence>
<evidence type="ECO:0008006" key="3">
    <source>
        <dbReference type="Google" id="ProtNLM"/>
    </source>
</evidence>
<comment type="caution">
    <text evidence="1">The sequence shown here is derived from an EMBL/GenBank/DDBJ whole genome shotgun (WGS) entry which is preliminary data.</text>
</comment>
<evidence type="ECO:0000313" key="2">
    <source>
        <dbReference type="Proteomes" id="UP000803844"/>
    </source>
</evidence>
<dbReference type="GeneID" id="63832152"/>
<reference evidence="1" key="1">
    <citation type="journal article" date="2020" name="Phytopathology">
        <title>Genome sequence of the chestnut blight fungus Cryphonectria parasitica EP155: A fundamental resource for an archetypical invasive plant pathogen.</title>
        <authorList>
            <person name="Crouch J.A."/>
            <person name="Dawe A."/>
            <person name="Aerts A."/>
            <person name="Barry K."/>
            <person name="Churchill A.C.L."/>
            <person name="Grimwood J."/>
            <person name="Hillman B."/>
            <person name="Milgroom M.G."/>
            <person name="Pangilinan J."/>
            <person name="Smith M."/>
            <person name="Salamov A."/>
            <person name="Schmutz J."/>
            <person name="Yadav J."/>
            <person name="Grigoriev I.V."/>
            <person name="Nuss D."/>
        </authorList>
    </citation>
    <scope>NUCLEOTIDE SEQUENCE</scope>
    <source>
        <strain evidence="1">EP155</strain>
    </source>
</reference>
<proteinExistence type="predicted"/>